<dbReference type="PROSITE" id="PS00018">
    <property type="entry name" value="EF_HAND_1"/>
    <property type="match status" value="1"/>
</dbReference>
<protein>
    <submittedName>
        <fullName evidence="2">Uncharacterized protein</fullName>
    </submittedName>
</protein>
<feature type="region of interest" description="Disordered" evidence="1">
    <location>
        <begin position="553"/>
        <end position="728"/>
    </location>
</feature>
<feature type="compositionally biased region" description="Basic residues" evidence="1">
    <location>
        <begin position="235"/>
        <end position="244"/>
    </location>
</feature>
<feature type="compositionally biased region" description="Low complexity" evidence="1">
    <location>
        <begin position="42"/>
        <end position="54"/>
    </location>
</feature>
<feature type="region of interest" description="Disordered" evidence="1">
    <location>
        <begin position="740"/>
        <end position="762"/>
    </location>
</feature>
<name>A0A9P7GGN6_9AGAR</name>
<feature type="compositionally biased region" description="Basic and acidic residues" evidence="1">
    <location>
        <begin position="569"/>
        <end position="654"/>
    </location>
</feature>
<dbReference type="Proteomes" id="UP000717328">
    <property type="component" value="Unassembled WGS sequence"/>
</dbReference>
<proteinExistence type="predicted"/>
<feature type="compositionally biased region" description="Basic and acidic residues" evidence="1">
    <location>
        <begin position="695"/>
        <end position="728"/>
    </location>
</feature>
<accession>A0A9P7GGN6</accession>
<gene>
    <name evidence="2" type="ORF">H0H81_000197</name>
</gene>
<feature type="region of interest" description="Disordered" evidence="1">
    <location>
        <begin position="1"/>
        <end position="120"/>
    </location>
</feature>
<dbReference type="EMBL" id="JABCKI010000506">
    <property type="protein sequence ID" value="KAG5650244.1"/>
    <property type="molecule type" value="Genomic_DNA"/>
</dbReference>
<organism evidence="2 3">
    <name type="scientific">Sphagnurus paluster</name>
    <dbReference type="NCBI Taxonomy" id="117069"/>
    <lineage>
        <taxon>Eukaryota</taxon>
        <taxon>Fungi</taxon>
        <taxon>Dikarya</taxon>
        <taxon>Basidiomycota</taxon>
        <taxon>Agaricomycotina</taxon>
        <taxon>Agaricomycetes</taxon>
        <taxon>Agaricomycetidae</taxon>
        <taxon>Agaricales</taxon>
        <taxon>Tricholomatineae</taxon>
        <taxon>Lyophyllaceae</taxon>
        <taxon>Sphagnurus</taxon>
    </lineage>
</organism>
<dbReference type="OrthoDB" id="2425321at2759"/>
<feature type="compositionally biased region" description="Basic and acidic residues" evidence="1">
    <location>
        <begin position="741"/>
        <end position="762"/>
    </location>
</feature>
<dbReference type="AlphaFoldDB" id="A0A9P7GGN6"/>
<dbReference type="InterPro" id="IPR018247">
    <property type="entry name" value="EF_Hand_1_Ca_BS"/>
</dbReference>
<feature type="compositionally biased region" description="Polar residues" evidence="1">
    <location>
        <begin position="319"/>
        <end position="343"/>
    </location>
</feature>
<evidence type="ECO:0000313" key="2">
    <source>
        <dbReference type="EMBL" id="KAG5650244.1"/>
    </source>
</evidence>
<evidence type="ECO:0000256" key="1">
    <source>
        <dbReference type="SAM" id="MobiDB-lite"/>
    </source>
</evidence>
<comment type="caution">
    <text evidence="2">The sequence shown here is derived from an EMBL/GenBank/DDBJ whole genome shotgun (WGS) entry which is preliminary data.</text>
</comment>
<feature type="region of interest" description="Disordered" evidence="1">
    <location>
        <begin position="862"/>
        <end position="892"/>
    </location>
</feature>
<evidence type="ECO:0000313" key="3">
    <source>
        <dbReference type="Proteomes" id="UP000717328"/>
    </source>
</evidence>
<sequence>MSNVLSSSRPSSPTKPGIPLPESLRPNAHPYAIKTTSTGILSRSATTSSSTSHSYNHYVPLPPQSPTKVTHGTHAERGSRHRYSRSLTEENMPRPLPVPPEELYQQQQQQQQQNANGHVRTRAETLPGQLSEPGANPKLWTPEQLAVNVPEIADFVRENEITGRAFLRFDEGVLDAKLRQSVSTKQVWPQNGLFTAEPSGRRSVSPSKARAIPLPNDEDEAYLSSSSSTSSITGTRKRRHRPNGRVHGMVASFERSSSVDDNSERRQRGSISSVDSNNDEPYFYQPQTTGNRPLPFPPSSNAPLLLPTSSFPPSLSTFNSPQSTGTTITNTTPHATGNGTSRPLPSLPQHPSLRLAPILTDTNTSGEMSMDDLIAMLNEDTAADADAEVEPDGFVNTSRRDKNMRGKAGGRLVAGVGAAAWEADFAGETVKRALPAPAHPASAFTSKVVEDEMTIEELLALEDRTGVDETVKRPLRITRAEPETKAIGAEEEMTMEELLGLEGGAGAAAWVDEPETQGGTMKRVSRVDSEQISLSAGRRLLATEKQTRVRGIFTLPDTGGEGSGDGDANVERERREVEERAARQEAEWKLEQEARAEEDDVARTAQEEETRKFDEELATHRKEMLRFERHDREEEAAQRMQEEQRTRREEEKLGAQELQDEEDNHRGRKEEEDLERHRKEELMAQKLQDMQVEVQRLRAEADEQTRRIRTHEEDSERRRLDEEEAARKLQDAQAEVQRLCTEAKEQEQDIRSREESSEKRRLDAEERLASSIEETQRLIGVFRARLEEVERRVEELQSASANAHTVPTPKAQTKENQREDPKVCVAHRLRVLAAWALSTPLGAVLPAAVAVPFAHYLSGPAAPPAEGQAEPETSSDVAPSRQRDKSSGPHPLYPTTIPRYALLLSIGMCALVLRSFMRWGVRGARGAGVLGVLGIKNR</sequence>
<keyword evidence="3" id="KW-1185">Reference proteome</keyword>
<feature type="compositionally biased region" description="Low complexity" evidence="1">
    <location>
        <begin position="1"/>
        <end position="12"/>
    </location>
</feature>
<feature type="region of interest" description="Disordered" evidence="1">
    <location>
        <begin position="193"/>
        <end position="351"/>
    </location>
</feature>
<reference evidence="2" key="1">
    <citation type="submission" date="2021-02" db="EMBL/GenBank/DDBJ databases">
        <authorList>
            <person name="Nieuwenhuis M."/>
            <person name="Van De Peppel L.J.J."/>
        </authorList>
    </citation>
    <scope>NUCLEOTIDE SEQUENCE</scope>
    <source>
        <strain evidence="2">D49</strain>
    </source>
</reference>
<reference evidence="2" key="2">
    <citation type="submission" date="2021-10" db="EMBL/GenBank/DDBJ databases">
        <title>Phylogenomics reveals ancestral predisposition of the termite-cultivated fungus Termitomyces towards a domesticated lifestyle.</title>
        <authorList>
            <person name="Auxier B."/>
            <person name="Grum-Grzhimaylo A."/>
            <person name="Cardenas M.E."/>
            <person name="Lodge J.D."/>
            <person name="Laessoe T."/>
            <person name="Pedersen O."/>
            <person name="Smith M.E."/>
            <person name="Kuyper T.W."/>
            <person name="Franco-Molano E.A."/>
            <person name="Baroni T.J."/>
            <person name="Aanen D.K."/>
        </authorList>
    </citation>
    <scope>NUCLEOTIDE SEQUENCE</scope>
    <source>
        <strain evidence="2">D49</strain>
    </source>
</reference>
<feature type="region of interest" description="Disordered" evidence="1">
    <location>
        <begin position="797"/>
        <end position="819"/>
    </location>
</feature>
<feature type="compositionally biased region" description="Basic and acidic residues" evidence="1">
    <location>
        <begin position="663"/>
        <end position="683"/>
    </location>
</feature>
<feature type="compositionally biased region" description="Low complexity" evidence="1">
    <location>
        <begin position="303"/>
        <end position="318"/>
    </location>
</feature>